<dbReference type="NCBIfam" id="TIGR02552">
    <property type="entry name" value="LcrH_SycD"/>
    <property type="match status" value="1"/>
</dbReference>
<dbReference type="RefSeq" id="WP_021756804.1">
    <property type="nucleotide sequence ID" value="NZ_CP080401.1"/>
</dbReference>
<dbReference type="Proteomes" id="UP000054301">
    <property type="component" value="Unassembled WGS sequence"/>
</dbReference>
<dbReference type="Pfam" id="PF07720">
    <property type="entry name" value="TPR_3"/>
    <property type="match status" value="1"/>
</dbReference>
<evidence type="ECO:0000313" key="2">
    <source>
        <dbReference type="EMBL" id="KTF28815.1"/>
    </source>
</evidence>
<accession>A0AA40U5Y0</accession>
<organism evidence="2 3">
    <name type="scientific">Chlamydia pecorum</name>
    <dbReference type="NCBI Taxonomy" id="85991"/>
    <lineage>
        <taxon>Bacteria</taxon>
        <taxon>Pseudomonadati</taxon>
        <taxon>Chlamydiota</taxon>
        <taxon>Chlamydiia</taxon>
        <taxon>Chlamydiales</taxon>
        <taxon>Chlamydiaceae</taxon>
        <taxon>Chlamydia/Chlamydophila group</taxon>
        <taxon>Chlamydia</taxon>
    </lineage>
</organism>
<dbReference type="GeneID" id="99718077"/>
<dbReference type="InterPro" id="IPR005415">
    <property type="entry name" value="T3SS_Ca_resp_chp_LcrH/SycD"/>
</dbReference>
<dbReference type="SUPFAM" id="SSF48452">
    <property type="entry name" value="TPR-like"/>
    <property type="match status" value="1"/>
</dbReference>
<gene>
    <name evidence="2" type="ORF">cpL1_0026</name>
</gene>
<dbReference type="Gene3D" id="1.25.40.10">
    <property type="entry name" value="Tetratricopeptide repeat domain"/>
    <property type="match status" value="1"/>
</dbReference>
<reference evidence="2 3" key="1">
    <citation type="submission" date="2015-06" db="EMBL/GenBank/DDBJ databases">
        <title>More than comparative genomics: Whole genome sequencing reveals elusive C. pecorum plasmid and re-evaluates genetic differences and phylogenetic relationships between C. pecorum from pig, cattle, sheep and koala hosts.</title>
        <authorList>
            <person name="Jelocnik M."/>
            <person name="Bachmann N.L."/>
            <person name="Kaltenboeck B."/>
            <person name="Waugh C."/>
            <person name="Woolford L."/>
            <person name="Speight N."/>
            <person name="Gillett A."/>
            <person name="Higgins D."/>
            <person name="Flanagan C."/>
            <person name="Myers G."/>
            <person name="Timms P."/>
            <person name="Polkinghorne A."/>
        </authorList>
    </citation>
    <scope>NUCLEOTIDE SEQUENCE [LARGE SCALE GENOMIC DNA]</scope>
    <source>
        <strain evidence="2 3">L1</strain>
    </source>
</reference>
<evidence type="ECO:0000256" key="1">
    <source>
        <dbReference type="ARBA" id="ARBA00010244"/>
    </source>
</evidence>
<evidence type="ECO:0000313" key="3">
    <source>
        <dbReference type="Proteomes" id="UP000054301"/>
    </source>
</evidence>
<name>A0AA40U5Y0_9CHLA</name>
<dbReference type="AlphaFoldDB" id="A0AA40U5Y0"/>
<sequence>MSYLSYLLEKIASQSKENYPFPEDLAKYLEGYVPNQDISLDTYQKIFKVTCEDLERVYKEGYNAYLNKQYKESCLIFRWLVFFNPFVSKFWFSLGAALHMDAQYPQALHAYGVTALLRDKDPHPHYYAYICYTLMEQTEEADKALEMAWERAQRQPAYHDLKEEILSIRNHSNR</sequence>
<dbReference type="InterPro" id="IPR011716">
    <property type="entry name" value="TPR-3"/>
</dbReference>
<protein>
    <submittedName>
        <fullName evidence="2">Type III secretion low calcium response chaperone LcrH/SycD</fullName>
    </submittedName>
</protein>
<comment type="similarity">
    <text evidence="1">Belongs to the LcrH/SycD chaperone family.</text>
</comment>
<comment type="caution">
    <text evidence="2">The sequence shown here is derived from an EMBL/GenBank/DDBJ whole genome shotgun (WGS) entry which is preliminary data.</text>
</comment>
<dbReference type="InterPro" id="IPR011990">
    <property type="entry name" value="TPR-like_helical_dom_sf"/>
</dbReference>
<dbReference type="EMBL" id="LFRH01000001">
    <property type="protein sequence ID" value="KTF28815.1"/>
    <property type="molecule type" value="Genomic_DNA"/>
</dbReference>
<proteinExistence type="inferred from homology"/>
<dbReference type="PRINTS" id="PR01595">
    <property type="entry name" value="SYCDCHAPRONE"/>
</dbReference>